<proteinExistence type="inferred from homology"/>
<feature type="transmembrane region" description="Helical" evidence="8">
    <location>
        <begin position="108"/>
        <end position="127"/>
    </location>
</feature>
<feature type="transmembrane region" description="Helical" evidence="8">
    <location>
        <begin position="133"/>
        <end position="154"/>
    </location>
</feature>
<dbReference type="InterPro" id="IPR018732">
    <property type="entry name" value="Dpy-19/Dpy-19-like"/>
</dbReference>
<comment type="subcellular location">
    <subcellularLocation>
        <location evidence="1">Membrane</location>
        <topology evidence="1">Multi-pass membrane protein</topology>
    </subcellularLocation>
</comment>
<dbReference type="OrthoDB" id="6019623at2759"/>
<feature type="transmembrane region" description="Helical" evidence="8">
    <location>
        <begin position="269"/>
        <end position="286"/>
    </location>
</feature>
<evidence type="ECO:0000256" key="6">
    <source>
        <dbReference type="ARBA" id="ARBA00022989"/>
    </source>
</evidence>
<evidence type="ECO:0000256" key="8">
    <source>
        <dbReference type="SAM" id="Phobius"/>
    </source>
</evidence>
<dbReference type="WBParaSite" id="EVEC_0001287601-mRNA-1">
    <property type="protein sequence ID" value="EVEC_0001287601-mRNA-1"/>
    <property type="gene ID" value="EVEC_0001287601"/>
</dbReference>
<evidence type="ECO:0000256" key="2">
    <source>
        <dbReference type="ARBA" id="ARBA00008744"/>
    </source>
</evidence>
<comment type="similarity">
    <text evidence="2">Belongs to the dpy-19 family.</text>
</comment>
<evidence type="ECO:0000313" key="10">
    <source>
        <dbReference type="Proteomes" id="UP000274131"/>
    </source>
</evidence>
<evidence type="ECO:0000256" key="5">
    <source>
        <dbReference type="ARBA" id="ARBA00022692"/>
    </source>
</evidence>
<evidence type="ECO:0000313" key="11">
    <source>
        <dbReference type="WBParaSite" id="EVEC_0001287601-mRNA-1"/>
    </source>
</evidence>
<name>A0A0N4VPE7_ENTVE</name>
<sequence>QVFVGAAYRIFNRITTTLGIQTQKCWQVSRGDNLSPIQSCEGIGNQHYFYVDNVFALFGTVAASLFFLGVLVSDSIFGGLVSVCGFFFNHGEATRVQWTPPLRESFGYPVFIFQIFIVTWFSAFALSTQVGSLFAAFILDFAPASTMFTIVFGLGFRPAYLLVNALLFCCGTLGIKVAIGRTLQIEDDAHIFDILRSKFSDFANFHTRLYTCAKEFDFLGSDYFSVVCKSLLLPSALVAFAVVVIYLCRTELTSMLWRTGSRKKGYAELVYNTVQCICFGVIAGLIMRLKLFLTPHLCIMASILANTRFINQSFGIGLNKWHHRALVVGLIACMAYHGVENLNKQWGIHGEYSNPDQEMLFNWIQDETSPNAVFAGTMPVMANVKLSTNRPIVNHPHYEDVNLRARTLKVYSMFSKKPLSEVYKTLKDMGVNYFIYQAGWCMAHPQRPECSYRSMWDLEDPKNRNRESLCDVISDALSGKRPDALSPMKVVYNQYNYVVFQL</sequence>
<feature type="transmembrane region" description="Helical" evidence="8">
    <location>
        <begin position="223"/>
        <end position="248"/>
    </location>
</feature>
<dbReference type="EMBL" id="UXUI01013315">
    <property type="protein sequence ID" value="VDD97292.1"/>
    <property type="molecule type" value="Genomic_DNA"/>
</dbReference>
<protein>
    <submittedName>
        <fullName evidence="9 11">Uncharacterized protein</fullName>
    </submittedName>
</protein>
<dbReference type="PANTHER" id="PTHR31488">
    <property type="entry name" value="DPY-19-LIKE 1, LIKE (H. SAPIENS)"/>
    <property type="match status" value="1"/>
</dbReference>
<evidence type="ECO:0000256" key="1">
    <source>
        <dbReference type="ARBA" id="ARBA00004141"/>
    </source>
</evidence>
<keyword evidence="3" id="KW-0328">Glycosyltransferase</keyword>
<organism evidence="11">
    <name type="scientific">Enterobius vermicularis</name>
    <name type="common">Human pinworm</name>
    <dbReference type="NCBI Taxonomy" id="51028"/>
    <lineage>
        <taxon>Eukaryota</taxon>
        <taxon>Metazoa</taxon>
        <taxon>Ecdysozoa</taxon>
        <taxon>Nematoda</taxon>
        <taxon>Chromadorea</taxon>
        <taxon>Rhabditida</taxon>
        <taxon>Spirurina</taxon>
        <taxon>Oxyuridomorpha</taxon>
        <taxon>Oxyuroidea</taxon>
        <taxon>Oxyuridae</taxon>
        <taxon>Enterobius</taxon>
    </lineage>
</organism>
<keyword evidence="5 8" id="KW-0812">Transmembrane</keyword>
<keyword evidence="6 8" id="KW-1133">Transmembrane helix</keyword>
<reference evidence="9 10" key="2">
    <citation type="submission" date="2018-10" db="EMBL/GenBank/DDBJ databases">
        <authorList>
            <consortium name="Pathogen Informatics"/>
        </authorList>
    </citation>
    <scope>NUCLEOTIDE SEQUENCE [LARGE SCALE GENOMIC DNA]</scope>
</reference>
<dbReference type="PANTHER" id="PTHR31488:SF1">
    <property type="entry name" value="C-MANNOSYLTRANSFERASE DPY19L1"/>
    <property type="match status" value="1"/>
</dbReference>
<dbReference type="Pfam" id="PF10034">
    <property type="entry name" value="Dpy19"/>
    <property type="match status" value="2"/>
</dbReference>
<accession>A0A0N4VPE7</accession>
<keyword evidence="7 8" id="KW-0472">Membrane</keyword>
<evidence type="ECO:0000256" key="3">
    <source>
        <dbReference type="ARBA" id="ARBA00022676"/>
    </source>
</evidence>
<evidence type="ECO:0000313" key="9">
    <source>
        <dbReference type="EMBL" id="VDD97292.1"/>
    </source>
</evidence>
<feature type="transmembrane region" description="Helical" evidence="8">
    <location>
        <begin position="161"/>
        <end position="179"/>
    </location>
</feature>
<evidence type="ECO:0000256" key="7">
    <source>
        <dbReference type="ARBA" id="ARBA00023136"/>
    </source>
</evidence>
<gene>
    <name evidence="9" type="ORF">EVEC_LOCUS12043</name>
</gene>
<reference evidence="11" key="1">
    <citation type="submission" date="2017-02" db="UniProtKB">
        <authorList>
            <consortium name="WormBaseParasite"/>
        </authorList>
    </citation>
    <scope>IDENTIFICATION</scope>
</reference>
<dbReference type="AlphaFoldDB" id="A0A0N4VPE7"/>
<dbReference type="Proteomes" id="UP000274131">
    <property type="component" value="Unassembled WGS sequence"/>
</dbReference>
<keyword evidence="4" id="KW-0808">Transferase</keyword>
<evidence type="ECO:0000256" key="4">
    <source>
        <dbReference type="ARBA" id="ARBA00022679"/>
    </source>
</evidence>
<keyword evidence="10" id="KW-1185">Reference proteome</keyword>
<dbReference type="GO" id="GO:0005637">
    <property type="term" value="C:nuclear inner membrane"/>
    <property type="evidence" value="ECO:0007669"/>
    <property type="project" value="TreeGrafter"/>
</dbReference>
<feature type="transmembrane region" description="Helical" evidence="8">
    <location>
        <begin position="55"/>
        <end position="88"/>
    </location>
</feature>
<dbReference type="GO" id="GO:0000030">
    <property type="term" value="F:mannosyltransferase activity"/>
    <property type="evidence" value="ECO:0007669"/>
    <property type="project" value="TreeGrafter"/>
</dbReference>